<dbReference type="EMBL" id="RAXU01000020">
    <property type="protein sequence ID" value="RKG31566.1"/>
    <property type="molecule type" value="Genomic_DNA"/>
</dbReference>
<sequence>MNKAYKIVFNKHTNQLVVVSELAKGNKKTRSSKTVNVPKQLMASMILAMSSGVGGLATAYAADATVNPSYTSGALIKNGSGKVTGIDSTDSASYKGKNQVFNLGSNSLSLNNAVKWLPDPEGPKTPIPIEYKPASTLAELGALTVKDKSNNDAVVNPLPTFQDWNLAQKQDTITWVKEDGSTGTTTVYNVDGIDTQGNIDTATNFTAQIITGQPTEPFVDLRIATATGSGTTLDIKADEKIDWKPGQVKQSSLFAAEDKATINQNQDIKVTFAYTESVTNPADA</sequence>
<evidence type="ECO:0000259" key="1">
    <source>
        <dbReference type="Pfam" id="PF13018"/>
    </source>
</evidence>
<accession>A0A3A8EDH8</accession>
<reference evidence="2 3" key="1">
    <citation type="submission" date="2018-09" db="EMBL/GenBank/DDBJ databases">
        <title>The draft genome of Acinetobacter spp. strains.</title>
        <authorList>
            <person name="Qin J."/>
            <person name="Feng Y."/>
            <person name="Zong Z."/>
        </authorList>
    </citation>
    <scope>NUCLEOTIDE SEQUENCE [LARGE SCALE GENOMIC DNA]</scope>
    <source>
        <strain evidence="2 3">WCHAc060096</strain>
    </source>
</reference>
<protein>
    <recommendedName>
        <fullName evidence="1">ESPR domain-containing protein</fullName>
    </recommendedName>
</protein>
<dbReference type="AlphaFoldDB" id="A0A3A8EDH8"/>
<keyword evidence="3" id="KW-1185">Reference proteome</keyword>
<dbReference type="Proteomes" id="UP000269001">
    <property type="component" value="Unassembled WGS sequence"/>
</dbReference>
<evidence type="ECO:0000313" key="2">
    <source>
        <dbReference type="EMBL" id="RKG31566.1"/>
    </source>
</evidence>
<evidence type="ECO:0000313" key="3">
    <source>
        <dbReference type="Proteomes" id="UP000269001"/>
    </source>
</evidence>
<proteinExistence type="predicted"/>
<dbReference type="RefSeq" id="WP_147395595.1">
    <property type="nucleotide sequence ID" value="NZ_RAXU01000020.1"/>
</dbReference>
<dbReference type="Pfam" id="PF13018">
    <property type="entry name" value="ESPR"/>
    <property type="match status" value="1"/>
</dbReference>
<organism evidence="2 3">
    <name type="scientific">Acinetobacter guerrae</name>
    <dbReference type="NCBI Taxonomy" id="1843371"/>
    <lineage>
        <taxon>Bacteria</taxon>
        <taxon>Pseudomonadati</taxon>
        <taxon>Pseudomonadota</taxon>
        <taxon>Gammaproteobacteria</taxon>
        <taxon>Moraxellales</taxon>
        <taxon>Moraxellaceae</taxon>
        <taxon>Acinetobacter</taxon>
    </lineage>
</organism>
<dbReference type="InterPro" id="IPR024973">
    <property type="entry name" value="ESPR"/>
</dbReference>
<feature type="domain" description="ESPR" evidence="1">
    <location>
        <begin position="1"/>
        <end position="37"/>
    </location>
</feature>
<name>A0A3A8EDH8_9GAMM</name>
<feature type="non-terminal residue" evidence="2">
    <location>
        <position position="284"/>
    </location>
</feature>
<gene>
    <name evidence="2" type="ORF">D7V21_13940</name>
</gene>
<comment type="caution">
    <text evidence="2">The sequence shown here is derived from an EMBL/GenBank/DDBJ whole genome shotgun (WGS) entry which is preliminary data.</text>
</comment>